<keyword evidence="1" id="KW-1133">Transmembrane helix</keyword>
<evidence type="ECO:0000256" key="1">
    <source>
        <dbReference type="SAM" id="Phobius"/>
    </source>
</evidence>
<proteinExistence type="predicted"/>
<evidence type="ECO:0000313" key="2">
    <source>
        <dbReference type="EMBL" id="KAL0272911.1"/>
    </source>
</evidence>
<reference evidence="2" key="1">
    <citation type="journal article" date="2024" name="Gigascience">
        <title>Chromosome-level genome of the poultry shaft louse Menopon gallinae provides insight into the host-switching and adaptive evolution of parasitic lice.</title>
        <authorList>
            <person name="Xu Y."/>
            <person name="Ma L."/>
            <person name="Liu S."/>
            <person name="Liang Y."/>
            <person name="Liu Q."/>
            <person name="He Z."/>
            <person name="Tian L."/>
            <person name="Duan Y."/>
            <person name="Cai W."/>
            <person name="Li H."/>
            <person name="Song F."/>
        </authorList>
    </citation>
    <scope>NUCLEOTIDE SEQUENCE</scope>
    <source>
        <strain evidence="2">Cailab_2023a</strain>
    </source>
</reference>
<accession>A0AAW2HTB2</accession>
<dbReference type="AlphaFoldDB" id="A0AAW2HTB2"/>
<sequence length="180" mass="20583">MDDHDLISGMFRTLVIIAFPLLICLVNGDKCSIEIKKRLENGVPIPENEITKIELECGDSEKLPVTIKTGLTKYISIYLYFANEEKNILVVDFVGPRILGNRYQRPHVEIPGMLMGAQITREADGVLVSEIPREWLPKNTTRMSASVELKNDMYNYYGILNYDLSFPDTMVVEEYMKLKC</sequence>
<comment type="caution">
    <text evidence="2">The sequence shown here is derived from an EMBL/GenBank/DDBJ whole genome shotgun (WGS) entry which is preliminary data.</text>
</comment>
<feature type="transmembrane region" description="Helical" evidence="1">
    <location>
        <begin position="6"/>
        <end position="28"/>
    </location>
</feature>
<dbReference type="EMBL" id="JARGDH010000003">
    <property type="protein sequence ID" value="KAL0272911.1"/>
    <property type="molecule type" value="Genomic_DNA"/>
</dbReference>
<protein>
    <recommendedName>
        <fullName evidence="3">Late embryogenesis abundant protein LEA-2 subgroup domain-containing protein</fullName>
    </recommendedName>
</protein>
<organism evidence="2">
    <name type="scientific">Menopon gallinae</name>
    <name type="common">poultry shaft louse</name>
    <dbReference type="NCBI Taxonomy" id="328185"/>
    <lineage>
        <taxon>Eukaryota</taxon>
        <taxon>Metazoa</taxon>
        <taxon>Ecdysozoa</taxon>
        <taxon>Arthropoda</taxon>
        <taxon>Hexapoda</taxon>
        <taxon>Insecta</taxon>
        <taxon>Pterygota</taxon>
        <taxon>Neoptera</taxon>
        <taxon>Paraneoptera</taxon>
        <taxon>Psocodea</taxon>
        <taxon>Troctomorpha</taxon>
        <taxon>Phthiraptera</taxon>
        <taxon>Amblycera</taxon>
        <taxon>Menoponidae</taxon>
        <taxon>Menopon</taxon>
    </lineage>
</organism>
<gene>
    <name evidence="2" type="ORF">PYX00_005726</name>
</gene>
<name>A0AAW2HTB2_9NEOP</name>
<keyword evidence="1" id="KW-0472">Membrane</keyword>
<evidence type="ECO:0008006" key="3">
    <source>
        <dbReference type="Google" id="ProtNLM"/>
    </source>
</evidence>
<keyword evidence="1" id="KW-0812">Transmembrane</keyword>